<evidence type="ECO:0000313" key="7">
    <source>
        <dbReference type="EMBL" id="KRL48395.1"/>
    </source>
</evidence>
<keyword evidence="6" id="KW-1003">Cell membrane</keyword>
<keyword evidence="4 6" id="KW-1133">Transmembrane helix</keyword>
<proteinExistence type="inferred from homology"/>
<dbReference type="RefSeq" id="WP_082078023.1">
    <property type="nucleotide sequence ID" value="NZ_AZFC01000016.1"/>
</dbReference>
<protein>
    <recommendedName>
        <fullName evidence="6">Probable membrane transporter protein</fullName>
    </recommendedName>
</protein>
<feature type="transmembrane region" description="Helical" evidence="6">
    <location>
        <begin position="193"/>
        <end position="215"/>
    </location>
</feature>
<dbReference type="GO" id="GO:0005886">
    <property type="term" value="C:plasma membrane"/>
    <property type="evidence" value="ECO:0007669"/>
    <property type="project" value="UniProtKB-SubCell"/>
</dbReference>
<comment type="similarity">
    <text evidence="2 6">Belongs to the 4-toluene sulfonate uptake permease (TSUP) (TC 2.A.102) family.</text>
</comment>
<dbReference type="AlphaFoldDB" id="A0A0R1R5B8"/>
<evidence type="ECO:0000313" key="8">
    <source>
        <dbReference type="Proteomes" id="UP000051835"/>
    </source>
</evidence>
<dbReference type="PANTHER" id="PTHR43701">
    <property type="entry name" value="MEMBRANE TRANSPORTER PROTEIN MJ0441-RELATED"/>
    <property type="match status" value="1"/>
</dbReference>
<comment type="caution">
    <text evidence="7">The sequence shown here is derived from an EMBL/GenBank/DDBJ whole genome shotgun (WGS) entry which is preliminary data.</text>
</comment>
<feature type="transmembrane region" description="Helical" evidence="6">
    <location>
        <begin position="160"/>
        <end position="186"/>
    </location>
</feature>
<dbReference type="PANTHER" id="PTHR43701:SF2">
    <property type="entry name" value="MEMBRANE TRANSPORTER PROTEIN YJNA-RELATED"/>
    <property type="match status" value="1"/>
</dbReference>
<name>A0A0R1R5B8_9LACO</name>
<evidence type="ECO:0000256" key="3">
    <source>
        <dbReference type="ARBA" id="ARBA00022692"/>
    </source>
</evidence>
<evidence type="ECO:0000256" key="6">
    <source>
        <dbReference type="RuleBase" id="RU363041"/>
    </source>
</evidence>
<keyword evidence="3 6" id="KW-0812">Transmembrane</keyword>
<feature type="transmembrane region" description="Helical" evidence="6">
    <location>
        <begin position="98"/>
        <end position="116"/>
    </location>
</feature>
<sequence length="246" mass="25485">MLVWFDGLLIGAFISVMGGGGAAMYLGVLTSQLGIATAVAAPTSLIVAIPALLFGCVTQIRIHNVHFDLGNRMILAALPGILIGTAVAPFIPARIYDWVVGTILMVMGGIVIYRAWRPAQKQATGRSRTTIAVALGFLSGLMVGIGGLTGGGPTVAGLSILGLSALEAAGTSTYVISVMAIVGAIGHLFTGSIAWLAGINLMIGSVMGSVITPLILHRFDMVKLSRWLTPLMGAVIVYFGVSIFFK</sequence>
<feature type="transmembrane region" description="Helical" evidence="6">
    <location>
        <begin position="7"/>
        <end position="27"/>
    </location>
</feature>
<feature type="transmembrane region" description="Helical" evidence="6">
    <location>
        <begin position="33"/>
        <end position="57"/>
    </location>
</feature>
<dbReference type="InterPro" id="IPR051598">
    <property type="entry name" value="TSUP/Inactive_protease-like"/>
</dbReference>
<dbReference type="EMBL" id="AZFC01000016">
    <property type="protein sequence ID" value="KRL48395.1"/>
    <property type="molecule type" value="Genomic_DNA"/>
</dbReference>
<evidence type="ECO:0000256" key="2">
    <source>
        <dbReference type="ARBA" id="ARBA00009142"/>
    </source>
</evidence>
<feature type="transmembrane region" description="Helical" evidence="6">
    <location>
        <begin position="69"/>
        <end position="92"/>
    </location>
</feature>
<dbReference type="Proteomes" id="UP000051835">
    <property type="component" value="Unassembled WGS sequence"/>
</dbReference>
<keyword evidence="5 6" id="KW-0472">Membrane</keyword>
<organism evidence="7 8">
    <name type="scientific">Levilactobacillus spicheri DSM 15429</name>
    <dbReference type="NCBI Taxonomy" id="1423805"/>
    <lineage>
        <taxon>Bacteria</taxon>
        <taxon>Bacillati</taxon>
        <taxon>Bacillota</taxon>
        <taxon>Bacilli</taxon>
        <taxon>Lactobacillales</taxon>
        <taxon>Lactobacillaceae</taxon>
        <taxon>Levilactobacillus</taxon>
    </lineage>
</organism>
<evidence type="ECO:0000256" key="5">
    <source>
        <dbReference type="ARBA" id="ARBA00023136"/>
    </source>
</evidence>
<evidence type="ECO:0000256" key="1">
    <source>
        <dbReference type="ARBA" id="ARBA00004141"/>
    </source>
</evidence>
<accession>A0A0R1R5B8</accession>
<gene>
    <name evidence="7" type="ORF">FD37_GL001526</name>
</gene>
<evidence type="ECO:0000256" key="4">
    <source>
        <dbReference type="ARBA" id="ARBA00022989"/>
    </source>
</evidence>
<dbReference type="InterPro" id="IPR002781">
    <property type="entry name" value="TM_pro_TauE-like"/>
</dbReference>
<feature type="transmembrane region" description="Helical" evidence="6">
    <location>
        <begin position="227"/>
        <end position="245"/>
    </location>
</feature>
<feature type="transmembrane region" description="Helical" evidence="6">
    <location>
        <begin position="128"/>
        <end position="148"/>
    </location>
</feature>
<dbReference type="Pfam" id="PF01925">
    <property type="entry name" value="TauE"/>
    <property type="match status" value="1"/>
</dbReference>
<dbReference type="PATRIC" id="fig|1423805.4.peg.1563"/>
<comment type="subcellular location">
    <subcellularLocation>
        <location evidence="6">Cell membrane</location>
        <topology evidence="6">Multi-pass membrane protein</topology>
    </subcellularLocation>
    <subcellularLocation>
        <location evidence="1">Membrane</location>
        <topology evidence="1">Multi-pass membrane protein</topology>
    </subcellularLocation>
</comment>
<reference evidence="7 8" key="1">
    <citation type="journal article" date="2015" name="Genome Announc.">
        <title>Expanding the biotechnology potential of lactobacilli through comparative genomics of 213 strains and associated genera.</title>
        <authorList>
            <person name="Sun Z."/>
            <person name="Harris H.M."/>
            <person name="McCann A."/>
            <person name="Guo C."/>
            <person name="Argimon S."/>
            <person name="Zhang W."/>
            <person name="Yang X."/>
            <person name="Jeffery I.B."/>
            <person name="Cooney J.C."/>
            <person name="Kagawa T.F."/>
            <person name="Liu W."/>
            <person name="Song Y."/>
            <person name="Salvetti E."/>
            <person name="Wrobel A."/>
            <person name="Rasinkangas P."/>
            <person name="Parkhill J."/>
            <person name="Rea M.C."/>
            <person name="O'Sullivan O."/>
            <person name="Ritari J."/>
            <person name="Douillard F.P."/>
            <person name="Paul Ross R."/>
            <person name="Yang R."/>
            <person name="Briner A.E."/>
            <person name="Felis G.E."/>
            <person name="de Vos W.M."/>
            <person name="Barrangou R."/>
            <person name="Klaenhammer T.R."/>
            <person name="Caufield P.W."/>
            <person name="Cui Y."/>
            <person name="Zhang H."/>
            <person name="O'Toole P.W."/>
        </authorList>
    </citation>
    <scope>NUCLEOTIDE SEQUENCE [LARGE SCALE GENOMIC DNA]</scope>
    <source>
        <strain evidence="7 8">DSM 15429</strain>
    </source>
</reference>